<proteinExistence type="inferred from homology"/>
<accession>A0ABS9MJD2</accession>
<evidence type="ECO:0000313" key="9">
    <source>
        <dbReference type="Proteomes" id="UP001298681"/>
    </source>
</evidence>
<dbReference type="Gene3D" id="1.10.1330.10">
    <property type="entry name" value="Dockerin domain"/>
    <property type="match status" value="1"/>
</dbReference>
<dbReference type="CDD" id="cd14256">
    <property type="entry name" value="Dockerin_I"/>
    <property type="match status" value="1"/>
</dbReference>
<dbReference type="CDD" id="cd08991">
    <property type="entry name" value="GH43_HoAraf43-like"/>
    <property type="match status" value="1"/>
</dbReference>
<evidence type="ECO:0000256" key="6">
    <source>
        <dbReference type="SAM" id="SignalP"/>
    </source>
</evidence>
<evidence type="ECO:0000256" key="3">
    <source>
        <dbReference type="ARBA" id="ARBA00022801"/>
    </source>
</evidence>
<evidence type="ECO:0000256" key="2">
    <source>
        <dbReference type="ARBA" id="ARBA00022651"/>
    </source>
</evidence>
<dbReference type="PANTHER" id="PTHR43772:SF2">
    <property type="entry name" value="PUTATIVE (AFU_ORTHOLOGUE AFUA_2G04480)-RELATED"/>
    <property type="match status" value="1"/>
</dbReference>
<keyword evidence="9" id="KW-1185">Reference proteome</keyword>
<evidence type="ECO:0000256" key="1">
    <source>
        <dbReference type="ARBA" id="ARBA00009865"/>
    </source>
</evidence>
<dbReference type="InterPro" id="IPR036439">
    <property type="entry name" value="Dockerin_dom_sf"/>
</dbReference>
<dbReference type="Proteomes" id="UP001298681">
    <property type="component" value="Unassembled WGS sequence"/>
</dbReference>
<dbReference type="RefSeq" id="WP_172749608.1">
    <property type="nucleotide sequence ID" value="NZ_JAKNHQ010000009.1"/>
</dbReference>
<protein>
    <submittedName>
        <fullName evidence="8">Family 43 glycosylhydrolase</fullName>
    </submittedName>
</protein>
<feature type="chain" id="PRO_5046232418" evidence="6">
    <location>
        <begin position="21"/>
        <end position="635"/>
    </location>
</feature>
<evidence type="ECO:0000259" key="7">
    <source>
        <dbReference type="PROSITE" id="PS51766"/>
    </source>
</evidence>
<keyword evidence="2" id="KW-0858">Xylan degradation</keyword>
<dbReference type="Gene3D" id="2.60.40.1080">
    <property type="match status" value="1"/>
</dbReference>
<dbReference type="InterPro" id="IPR052176">
    <property type="entry name" value="Glycosyl_Hydrlase_43_Enz"/>
</dbReference>
<feature type="signal peptide" evidence="6">
    <location>
        <begin position="1"/>
        <end position="20"/>
    </location>
</feature>
<dbReference type="InterPro" id="IPR023296">
    <property type="entry name" value="Glyco_hydro_beta-prop_sf"/>
</dbReference>
<gene>
    <name evidence="8" type="ORF">L0P57_08230</name>
</gene>
<comment type="similarity">
    <text evidence="1">Belongs to the glycosyl hydrolase 43 family.</text>
</comment>
<evidence type="ECO:0000256" key="5">
    <source>
        <dbReference type="ARBA" id="ARBA00023295"/>
    </source>
</evidence>
<reference evidence="8 9" key="1">
    <citation type="submission" date="2022-01" db="EMBL/GenBank/DDBJ databases">
        <title>Collection of gut derived symbiotic bacterial strains cultured from healthy donors.</title>
        <authorList>
            <person name="Lin H."/>
            <person name="Kohout C."/>
            <person name="Waligurski E."/>
            <person name="Pamer E.G."/>
        </authorList>
    </citation>
    <scope>NUCLEOTIDE SEQUENCE [LARGE SCALE GENOMIC DNA]</scope>
    <source>
        <strain evidence="8 9">DFI.7.58</strain>
    </source>
</reference>
<evidence type="ECO:0000313" key="8">
    <source>
        <dbReference type="EMBL" id="MCG4610920.1"/>
    </source>
</evidence>
<feature type="domain" description="Dockerin" evidence="7">
    <location>
        <begin position="575"/>
        <end position="635"/>
    </location>
</feature>
<dbReference type="PANTHER" id="PTHR43772">
    <property type="entry name" value="ENDO-1,4-BETA-XYLANASE"/>
    <property type="match status" value="1"/>
</dbReference>
<evidence type="ECO:0000256" key="4">
    <source>
        <dbReference type="ARBA" id="ARBA00023277"/>
    </source>
</evidence>
<sequence>MKRWKKSVGALLAVMIAVTAAIPAVSATSELPGTASDSETNATYYNNATIPAADPYVLYDDDSGYYYAYSTDGANSGYYFGVYRSPDLVTWEKASNGAIQRNDPNQWGSTWFWAPEVYKNEETGLFYIFYSAMLKPELREEAFAYADFEEACKIGVAVSETPEGPFHIIDDEPIDYYPYDPDYYDVNLIMDEKQMKPPASLEEGMTAPKGTYIPTIDANVFFDDDGRMYLYYSRNAYRNWVWDEDLGKYIEESNIYAVELNTDWWDDPTGSTMPTVKEEYINANKSPEDTEDVRKDGYVPIINYAGEKQEWENAHVNDYEKYNGGKKDRRWAEGSTTLKYYYDKDGDGEDEAIYYILYSCNNYENENYGVGYAVADNPLGPWDKYDLNPILSQDEELSVYSTGHGSFITTPDGTESYYVYHGRSSTTGGRRLYTDRMYIDETKLDADGNPVIWVDQSTSDRPVPSGTAPYTMRADVDTLFIDIEEGNSASFSVDIESASGAKLPLANVLNRVQATVADEDIADVSVDGGNVTVTSKDAGSTTITLTYQRLSSSGEYYDVQNEGETVFIEIPVTAGEPVFGDVDGDGQVSKSDMDLVEEYILGNVELTEQQFARADCNEDGAVNVLDLVRIRKAIG</sequence>
<keyword evidence="6" id="KW-0732">Signal</keyword>
<dbReference type="InterPro" id="IPR016134">
    <property type="entry name" value="Dockerin_dom"/>
</dbReference>
<dbReference type="Gene3D" id="2.115.10.20">
    <property type="entry name" value="Glycosyl hydrolase domain, family 43"/>
    <property type="match status" value="1"/>
</dbReference>
<dbReference type="InterPro" id="IPR002105">
    <property type="entry name" value="Dockerin_1_rpt"/>
</dbReference>
<dbReference type="InterPro" id="IPR018247">
    <property type="entry name" value="EF_Hand_1_Ca_BS"/>
</dbReference>
<dbReference type="Pfam" id="PF04616">
    <property type="entry name" value="Glyco_hydro_43"/>
    <property type="match status" value="2"/>
</dbReference>
<dbReference type="InterPro" id="IPR006710">
    <property type="entry name" value="Glyco_hydro_43"/>
</dbReference>
<dbReference type="EMBL" id="JAKNHQ010000009">
    <property type="protein sequence ID" value="MCG4610920.1"/>
    <property type="molecule type" value="Genomic_DNA"/>
</dbReference>
<organism evidence="8 9">
    <name type="scientific">Anaeromassilibacillus senegalensis</name>
    <dbReference type="NCBI Taxonomy" id="1673717"/>
    <lineage>
        <taxon>Bacteria</taxon>
        <taxon>Bacillati</taxon>
        <taxon>Bacillota</taxon>
        <taxon>Clostridia</taxon>
        <taxon>Eubacteriales</taxon>
        <taxon>Acutalibacteraceae</taxon>
        <taxon>Anaeromassilibacillus</taxon>
    </lineage>
</organism>
<dbReference type="PROSITE" id="PS00018">
    <property type="entry name" value="EF_HAND_1"/>
    <property type="match status" value="1"/>
</dbReference>
<keyword evidence="3" id="KW-0378">Hydrolase</keyword>
<dbReference type="SUPFAM" id="SSF63446">
    <property type="entry name" value="Type I dockerin domain"/>
    <property type="match status" value="1"/>
</dbReference>
<keyword evidence="5" id="KW-0326">Glycosidase</keyword>
<name>A0ABS9MJD2_9FIRM</name>
<dbReference type="SUPFAM" id="SSF75005">
    <property type="entry name" value="Arabinanase/levansucrase/invertase"/>
    <property type="match status" value="1"/>
</dbReference>
<keyword evidence="2" id="KW-0624">Polysaccharide degradation</keyword>
<comment type="caution">
    <text evidence="8">The sequence shown here is derived from an EMBL/GenBank/DDBJ whole genome shotgun (WGS) entry which is preliminary data.</text>
</comment>
<dbReference type="PROSITE" id="PS51766">
    <property type="entry name" value="DOCKERIN"/>
    <property type="match status" value="1"/>
</dbReference>
<dbReference type="Pfam" id="PF00404">
    <property type="entry name" value="Dockerin_1"/>
    <property type="match status" value="1"/>
</dbReference>
<keyword evidence="4" id="KW-0119">Carbohydrate metabolism</keyword>